<keyword evidence="1" id="KW-0472">Membrane</keyword>
<proteinExistence type="predicted"/>
<evidence type="ECO:0000313" key="3">
    <source>
        <dbReference type="Proteomes" id="UP000321570"/>
    </source>
</evidence>
<sequence length="86" mass="9914">MNMAVLLENCLRLLWRNGRIILIILAVMSIIWLTWVVMFSEISLHTPITLHRDGINLLFEASSRSNVDETLLLNRSICAEMDEAQM</sequence>
<name>A0A564YS61_HYMDI</name>
<evidence type="ECO:0000256" key="1">
    <source>
        <dbReference type="SAM" id="Phobius"/>
    </source>
</evidence>
<protein>
    <submittedName>
        <fullName evidence="2">Uncharacterized protein</fullName>
    </submittedName>
</protein>
<feature type="transmembrane region" description="Helical" evidence="1">
    <location>
        <begin position="20"/>
        <end position="39"/>
    </location>
</feature>
<dbReference type="AlphaFoldDB" id="A0A564YS61"/>
<keyword evidence="1" id="KW-1133">Transmembrane helix</keyword>
<organism evidence="2 3">
    <name type="scientific">Hymenolepis diminuta</name>
    <name type="common">Rat tapeworm</name>
    <dbReference type="NCBI Taxonomy" id="6216"/>
    <lineage>
        <taxon>Eukaryota</taxon>
        <taxon>Metazoa</taxon>
        <taxon>Spiralia</taxon>
        <taxon>Lophotrochozoa</taxon>
        <taxon>Platyhelminthes</taxon>
        <taxon>Cestoda</taxon>
        <taxon>Eucestoda</taxon>
        <taxon>Cyclophyllidea</taxon>
        <taxon>Hymenolepididae</taxon>
        <taxon>Hymenolepis</taxon>
    </lineage>
</organism>
<accession>A0A564YS61</accession>
<reference evidence="2 3" key="1">
    <citation type="submission" date="2019-07" db="EMBL/GenBank/DDBJ databases">
        <authorList>
            <person name="Jastrzebski P J."/>
            <person name="Paukszto L."/>
            <person name="Jastrzebski P J."/>
        </authorList>
    </citation>
    <scope>NUCLEOTIDE SEQUENCE [LARGE SCALE GENOMIC DNA]</scope>
    <source>
        <strain evidence="2 3">WMS-il1</strain>
    </source>
</reference>
<gene>
    <name evidence="2" type="ORF">WMSIL1_LOCUS8986</name>
</gene>
<keyword evidence="1" id="KW-0812">Transmembrane</keyword>
<evidence type="ECO:0000313" key="2">
    <source>
        <dbReference type="EMBL" id="VUZ50045.1"/>
    </source>
</evidence>
<feature type="non-terminal residue" evidence="2">
    <location>
        <position position="86"/>
    </location>
</feature>
<dbReference type="EMBL" id="CABIJS010000344">
    <property type="protein sequence ID" value="VUZ50045.1"/>
    <property type="molecule type" value="Genomic_DNA"/>
</dbReference>
<dbReference type="Proteomes" id="UP000321570">
    <property type="component" value="Unassembled WGS sequence"/>
</dbReference>
<keyword evidence="3" id="KW-1185">Reference proteome</keyword>